<reference evidence="1" key="1">
    <citation type="submission" date="2021-06" db="EMBL/GenBank/DDBJ databases">
        <title>Parelaphostrongylus tenuis whole genome reference sequence.</title>
        <authorList>
            <person name="Garwood T.J."/>
            <person name="Larsen P.A."/>
            <person name="Fountain-Jones N.M."/>
            <person name="Garbe J.R."/>
            <person name="Macchietto M.G."/>
            <person name="Kania S.A."/>
            <person name="Gerhold R.W."/>
            <person name="Richards J.E."/>
            <person name="Wolf T.M."/>
        </authorList>
    </citation>
    <scope>NUCLEOTIDE SEQUENCE</scope>
    <source>
        <strain evidence="1">MNPRO001-30</strain>
        <tissue evidence="1">Meninges</tissue>
    </source>
</reference>
<comment type="caution">
    <text evidence="1">The sequence shown here is derived from an EMBL/GenBank/DDBJ whole genome shotgun (WGS) entry which is preliminary data.</text>
</comment>
<organism evidence="1 2">
    <name type="scientific">Parelaphostrongylus tenuis</name>
    <name type="common">Meningeal worm</name>
    <dbReference type="NCBI Taxonomy" id="148309"/>
    <lineage>
        <taxon>Eukaryota</taxon>
        <taxon>Metazoa</taxon>
        <taxon>Ecdysozoa</taxon>
        <taxon>Nematoda</taxon>
        <taxon>Chromadorea</taxon>
        <taxon>Rhabditida</taxon>
        <taxon>Rhabditina</taxon>
        <taxon>Rhabditomorpha</taxon>
        <taxon>Strongyloidea</taxon>
        <taxon>Metastrongylidae</taxon>
        <taxon>Parelaphostrongylus</taxon>
    </lineage>
</organism>
<keyword evidence="2" id="KW-1185">Reference proteome</keyword>
<protein>
    <submittedName>
        <fullName evidence="1">Uncharacterized protein</fullName>
    </submittedName>
</protein>
<name>A0AAD5R602_PARTN</name>
<sequence>MNPLHQDFTPMMTTELHNNHSNYTDMNIEQSTEHEWWINVVEQSTEHEGWINVEPISFVDDRSVCLPSEAGNSSVMLSILRSFPDRAKDERKSYSFSGFEALDAYMDAYFILRPLEQQKARIFAQHHHQHRNQGKKFSSTGNFFTILDKAGQSAIAFSGAGQAERSVTNELFKD</sequence>
<dbReference type="AlphaFoldDB" id="A0AAD5R602"/>
<dbReference type="EMBL" id="JAHQIW010006741">
    <property type="protein sequence ID" value="KAJ1370149.1"/>
    <property type="molecule type" value="Genomic_DNA"/>
</dbReference>
<dbReference type="Proteomes" id="UP001196413">
    <property type="component" value="Unassembled WGS sequence"/>
</dbReference>
<gene>
    <name evidence="1" type="ORF">KIN20_031811</name>
</gene>
<evidence type="ECO:0000313" key="2">
    <source>
        <dbReference type="Proteomes" id="UP001196413"/>
    </source>
</evidence>
<accession>A0AAD5R602</accession>
<evidence type="ECO:0000313" key="1">
    <source>
        <dbReference type="EMBL" id="KAJ1370149.1"/>
    </source>
</evidence>
<proteinExistence type="predicted"/>